<organism evidence="2">
    <name type="scientific">marine metagenome</name>
    <dbReference type="NCBI Taxonomy" id="408172"/>
    <lineage>
        <taxon>unclassified sequences</taxon>
        <taxon>metagenomes</taxon>
        <taxon>ecological metagenomes</taxon>
    </lineage>
</organism>
<gene>
    <name evidence="2" type="ORF">METZ01_LOCUS326254</name>
</gene>
<dbReference type="AlphaFoldDB" id="A0A382PKX3"/>
<name>A0A382PKX3_9ZZZZ</name>
<keyword evidence="1" id="KW-0812">Transmembrane</keyword>
<proteinExistence type="predicted"/>
<dbReference type="EMBL" id="UINC01107773">
    <property type="protein sequence ID" value="SVC73400.1"/>
    <property type="molecule type" value="Genomic_DNA"/>
</dbReference>
<evidence type="ECO:0000256" key="1">
    <source>
        <dbReference type="SAM" id="Phobius"/>
    </source>
</evidence>
<protein>
    <submittedName>
        <fullName evidence="2">Uncharacterized protein</fullName>
    </submittedName>
</protein>
<sequence>MRHSYCVNENIIYSCPVMRGAFRLLLLTITLMVIGAGCTGIEADQSVPPMRLLMPGLLGG</sequence>
<reference evidence="2" key="1">
    <citation type="submission" date="2018-05" db="EMBL/GenBank/DDBJ databases">
        <authorList>
            <person name="Lanie J.A."/>
            <person name="Ng W.-L."/>
            <person name="Kazmierczak K.M."/>
            <person name="Andrzejewski T.M."/>
            <person name="Davidsen T.M."/>
            <person name="Wayne K.J."/>
            <person name="Tettelin H."/>
            <person name="Glass J.I."/>
            <person name="Rusch D."/>
            <person name="Podicherti R."/>
            <person name="Tsui H.-C.T."/>
            <person name="Winkler M.E."/>
        </authorList>
    </citation>
    <scope>NUCLEOTIDE SEQUENCE</scope>
</reference>
<evidence type="ECO:0000313" key="2">
    <source>
        <dbReference type="EMBL" id="SVC73400.1"/>
    </source>
</evidence>
<keyword evidence="1" id="KW-1133">Transmembrane helix</keyword>
<feature type="transmembrane region" description="Helical" evidence="1">
    <location>
        <begin position="21"/>
        <end position="43"/>
    </location>
</feature>
<keyword evidence="1" id="KW-0472">Membrane</keyword>
<accession>A0A382PKX3</accession>